<dbReference type="InterPro" id="IPR036291">
    <property type="entry name" value="NAD(P)-bd_dom_sf"/>
</dbReference>
<evidence type="ECO:0000313" key="2">
    <source>
        <dbReference type="EMBL" id="KKM22518.1"/>
    </source>
</evidence>
<dbReference type="SUPFAM" id="SSF51735">
    <property type="entry name" value="NAD(P)-binding Rossmann-fold domains"/>
    <property type="match status" value="1"/>
</dbReference>
<comment type="similarity">
    <text evidence="1">Belongs to the short-chain dehydrogenases/reductases (SDR) family.</text>
</comment>
<sequence>MDIFSLESRVICVTGGYGYLGRAICRGLADHGATVYVLGRSEEKFTGAFGEEAARIEFVTCDVSSTPSVRSALDSVVSEAGALHVMVNNACYARGQDPLGISDEDWGETVEGVLGSVYRCIREAAGHLKRAGGGKIINVSSMYGMVSPDFSVYETCPQSLNPPHYGAGKAGVIQLTRYFAWYLGPDNIQVNAVSPGPFPNDRTRENQGFVAALAAKTALKRVGKPGELQGAFVFLSSAASDYVTGHNLVVDGGWTAA</sequence>
<dbReference type="Pfam" id="PF13561">
    <property type="entry name" value="adh_short_C2"/>
    <property type="match status" value="1"/>
</dbReference>
<dbReference type="FunFam" id="3.40.50.720:FF:000084">
    <property type="entry name" value="Short-chain dehydrogenase reductase"/>
    <property type="match status" value="1"/>
</dbReference>
<gene>
    <name evidence="2" type="ORF">LCGC14_1624550</name>
</gene>
<dbReference type="Gene3D" id="3.40.50.720">
    <property type="entry name" value="NAD(P)-binding Rossmann-like Domain"/>
    <property type="match status" value="1"/>
</dbReference>
<dbReference type="EMBL" id="LAZR01013318">
    <property type="protein sequence ID" value="KKM22518.1"/>
    <property type="molecule type" value="Genomic_DNA"/>
</dbReference>
<dbReference type="PRINTS" id="PR00080">
    <property type="entry name" value="SDRFAMILY"/>
</dbReference>
<dbReference type="PANTHER" id="PTHR42760:SF40">
    <property type="entry name" value="3-OXOACYL-[ACYL-CARRIER-PROTEIN] REDUCTASE, CHLOROPLASTIC"/>
    <property type="match status" value="1"/>
</dbReference>
<reference evidence="2" key="1">
    <citation type="journal article" date="2015" name="Nature">
        <title>Complex archaea that bridge the gap between prokaryotes and eukaryotes.</title>
        <authorList>
            <person name="Spang A."/>
            <person name="Saw J.H."/>
            <person name="Jorgensen S.L."/>
            <person name="Zaremba-Niedzwiedzka K."/>
            <person name="Martijn J."/>
            <person name="Lind A.E."/>
            <person name="van Eijk R."/>
            <person name="Schleper C."/>
            <person name="Guy L."/>
            <person name="Ettema T.J."/>
        </authorList>
    </citation>
    <scope>NUCLEOTIDE SEQUENCE</scope>
</reference>
<dbReference type="GO" id="GO:0030497">
    <property type="term" value="P:fatty acid elongation"/>
    <property type="evidence" value="ECO:0007669"/>
    <property type="project" value="TreeGrafter"/>
</dbReference>
<protein>
    <recommendedName>
        <fullName evidence="3">Gluconate 5-dehydrogenase</fullName>
    </recommendedName>
</protein>
<comment type="caution">
    <text evidence="2">The sequence shown here is derived from an EMBL/GenBank/DDBJ whole genome shotgun (WGS) entry which is preliminary data.</text>
</comment>
<proteinExistence type="inferred from homology"/>
<dbReference type="GO" id="GO:0016616">
    <property type="term" value="F:oxidoreductase activity, acting on the CH-OH group of donors, NAD or NADP as acceptor"/>
    <property type="evidence" value="ECO:0007669"/>
    <property type="project" value="TreeGrafter"/>
</dbReference>
<evidence type="ECO:0000256" key="1">
    <source>
        <dbReference type="ARBA" id="ARBA00006484"/>
    </source>
</evidence>
<dbReference type="InterPro" id="IPR002347">
    <property type="entry name" value="SDR_fam"/>
</dbReference>
<evidence type="ECO:0008006" key="3">
    <source>
        <dbReference type="Google" id="ProtNLM"/>
    </source>
</evidence>
<organism evidence="2">
    <name type="scientific">marine sediment metagenome</name>
    <dbReference type="NCBI Taxonomy" id="412755"/>
    <lineage>
        <taxon>unclassified sequences</taxon>
        <taxon>metagenomes</taxon>
        <taxon>ecological metagenomes</taxon>
    </lineage>
</organism>
<dbReference type="AlphaFoldDB" id="A0A0F9KK48"/>
<dbReference type="PRINTS" id="PR00081">
    <property type="entry name" value="GDHRDH"/>
</dbReference>
<accession>A0A0F9KK48</accession>
<name>A0A0F9KK48_9ZZZZ</name>
<dbReference type="PANTHER" id="PTHR42760">
    <property type="entry name" value="SHORT-CHAIN DEHYDROGENASES/REDUCTASES FAMILY MEMBER"/>
    <property type="match status" value="1"/>
</dbReference>